<keyword evidence="2" id="KW-1185">Reference proteome</keyword>
<comment type="caution">
    <text evidence="1">The sequence shown here is derived from an EMBL/GenBank/DDBJ whole genome shotgun (WGS) entry which is preliminary data.</text>
</comment>
<evidence type="ECO:0000313" key="1">
    <source>
        <dbReference type="EMBL" id="SMC35115.1"/>
    </source>
</evidence>
<reference evidence="1" key="1">
    <citation type="submission" date="2017-04" db="EMBL/GenBank/DDBJ databases">
        <authorList>
            <person name="Varghese N."/>
            <person name="Submissions S."/>
        </authorList>
    </citation>
    <scope>NUCLEOTIDE SEQUENCE</scope>
    <source>
        <strain evidence="1">WTE2008</strain>
    </source>
</reference>
<dbReference type="EMBL" id="FWXZ01000001">
    <property type="protein sequence ID" value="SMC35115.1"/>
    <property type="molecule type" value="Genomic_DNA"/>
</dbReference>
<name>A0AC61PHE3_9FIRM</name>
<organism evidence="1 2">
    <name type="scientific">Aristaeella lactis</name>
    <dbReference type="NCBI Taxonomy" id="3046383"/>
    <lineage>
        <taxon>Bacteria</taxon>
        <taxon>Bacillati</taxon>
        <taxon>Bacillota</taxon>
        <taxon>Clostridia</taxon>
        <taxon>Eubacteriales</taxon>
        <taxon>Aristaeellaceae</taxon>
        <taxon>Aristaeella</taxon>
    </lineage>
</organism>
<protein>
    <submittedName>
        <fullName evidence="1">5'-nucleotidase</fullName>
    </submittedName>
</protein>
<proteinExistence type="predicted"/>
<evidence type="ECO:0000313" key="2">
    <source>
        <dbReference type="Proteomes" id="UP000192328"/>
    </source>
</evidence>
<gene>
    <name evidence="1" type="ORF">SAMN06297397_0177</name>
</gene>
<sequence length="306" mass="34018">MPYDLSKPLVIGISSRALFDLEEENKIFEEEGLEAYIKYQINNELKVLQPGAGFELVKAFLRLNDLKPDSRLVEVIIMSRNSPDTSLRIFNSIEKYGLDITRAALTGGASAAPYLQSFYTDLFLSANIEDVQDAINNDVAAGLLLTNSAHPEKKNKVDQIRIAFDGDAVLFGAEAERIYQHAGIEAFKEHERSHANEPLSKGPFANFLTALSNIQSMFPDREDALIRTALVTSRNAPAHERAIKTLRAWNVRIDEAFFLGGVSKKEILDKFGAHIFFDDQHAHTDPAAEVVASAVVPYREGDNPLE</sequence>
<accession>A0AC61PHE3</accession>
<dbReference type="Proteomes" id="UP000192328">
    <property type="component" value="Unassembled WGS sequence"/>
</dbReference>